<sequence length="289" mass="34218">MEKNLLNYKFSLLHADYVKLNKKWNYTNVISPYYRIYYIDEGEGFIVSKQDKVKLEPGYFYLLPSFTLCNLFCKVYLSQYFLHFFEESVEGLSLFENNRRVIKVSASDTDIANFKRLLEINPGRGINRSDNPKEYEKYTYYKSYQQLNKTTSDSTFFETQGIILQFISRFLNEREFKSSAPDPIASKILEAMRYIQMTRENLTVSYLAERANLHQDYFSRLFLRYAGQRPLSYIHEKRIERAQYLIATTDLSYAAIAEETGFETLSHFSKVFKKVTNLTPGEYKKQNRV</sequence>
<gene>
    <name evidence="5" type="ORF">ACFQ21_00430</name>
</gene>
<accession>A0ABW3JUX0</accession>
<keyword evidence="1" id="KW-0805">Transcription regulation</keyword>
<evidence type="ECO:0000256" key="1">
    <source>
        <dbReference type="ARBA" id="ARBA00023015"/>
    </source>
</evidence>
<reference evidence="6" key="1">
    <citation type="journal article" date="2019" name="Int. J. Syst. Evol. Microbiol.">
        <title>The Global Catalogue of Microorganisms (GCM) 10K type strain sequencing project: providing services to taxonomists for standard genome sequencing and annotation.</title>
        <authorList>
            <consortium name="The Broad Institute Genomics Platform"/>
            <consortium name="The Broad Institute Genome Sequencing Center for Infectious Disease"/>
            <person name="Wu L."/>
            <person name="Ma J."/>
        </authorList>
    </citation>
    <scope>NUCLEOTIDE SEQUENCE [LARGE SCALE GENOMIC DNA]</scope>
    <source>
        <strain evidence="6">CCUG 58938</strain>
    </source>
</reference>
<dbReference type="InterPro" id="IPR009057">
    <property type="entry name" value="Homeodomain-like_sf"/>
</dbReference>
<dbReference type="InterPro" id="IPR018060">
    <property type="entry name" value="HTH_AraC"/>
</dbReference>
<evidence type="ECO:0000313" key="6">
    <source>
        <dbReference type="Proteomes" id="UP001597112"/>
    </source>
</evidence>
<dbReference type="PANTHER" id="PTHR43280">
    <property type="entry name" value="ARAC-FAMILY TRANSCRIPTIONAL REGULATOR"/>
    <property type="match status" value="1"/>
</dbReference>
<comment type="caution">
    <text evidence="5">The sequence shown here is derived from an EMBL/GenBank/DDBJ whole genome shotgun (WGS) entry which is preliminary data.</text>
</comment>
<dbReference type="PANTHER" id="PTHR43280:SF28">
    <property type="entry name" value="HTH-TYPE TRANSCRIPTIONAL ACTIVATOR RHAS"/>
    <property type="match status" value="1"/>
</dbReference>
<name>A0ABW3JUX0_9BACT</name>
<dbReference type="SUPFAM" id="SSF46689">
    <property type="entry name" value="Homeodomain-like"/>
    <property type="match status" value="2"/>
</dbReference>
<organism evidence="5 6">
    <name type="scientific">Ohtaekwangia kribbensis</name>
    <dbReference type="NCBI Taxonomy" id="688913"/>
    <lineage>
        <taxon>Bacteria</taxon>
        <taxon>Pseudomonadati</taxon>
        <taxon>Bacteroidota</taxon>
        <taxon>Cytophagia</taxon>
        <taxon>Cytophagales</taxon>
        <taxon>Fulvivirgaceae</taxon>
        <taxon>Ohtaekwangia</taxon>
    </lineage>
</organism>
<keyword evidence="6" id="KW-1185">Reference proteome</keyword>
<evidence type="ECO:0000259" key="4">
    <source>
        <dbReference type="PROSITE" id="PS01124"/>
    </source>
</evidence>
<evidence type="ECO:0000313" key="5">
    <source>
        <dbReference type="EMBL" id="MFD0997743.1"/>
    </source>
</evidence>
<dbReference type="EMBL" id="JBHTKA010000001">
    <property type="protein sequence ID" value="MFD0997743.1"/>
    <property type="molecule type" value="Genomic_DNA"/>
</dbReference>
<protein>
    <submittedName>
        <fullName evidence="5">Helix-turn-helix domain-containing protein</fullName>
    </submittedName>
</protein>
<dbReference type="Gene3D" id="1.10.10.60">
    <property type="entry name" value="Homeodomain-like"/>
    <property type="match status" value="2"/>
</dbReference>
<dbReference type="Proteomes" id="UP001597112">
    <property type="component" value="Unassembled WGS sequence"/>
</dbReference>
<dbReference type="Pfam" id="PF12833">
    <property type="entry name" value="HTH_18"/>
    <property type="match status" value="1"/>
</dbReference>
<feature type="domain" description="HTH araC/xylS-type" evidence="4">
    <location>
        <begin position="189"/>
        <end position="286"/>
    </location>
</feature>
<evidence type="ECO:0000256" key="2">
    <source>
        <dbReference type="ARBA" id="ARBA00023125"/>
    </source>
</evidence>
<dbReference type="RefSeq" id="WP_377573247.1">
    <property type="nucleotide sequence ID" value="NZ_JBHTKA010000001.1"/>
</dbReference>
<dbReference type="SMART" id="SM00342">
    <property type="entry name" value="HTH_ARAC"/>
    <property type="match status" value="1"/>
</dbReference>
<keyword evidence="2" id="KW-0238">DNA-binding</keyword>
<evidence type="ECO:0000256" key="3">
    <source>
        <dbReference type="ARBA" id="ARBA00023163"/>
    </source>
</evidence>
<keyword evidence="3" id="KW-0804">Transcription</keyword>
<dbReference type="PROSITE" id="PS01124">
    <property type="entry name" value="HTH_ARAC_FAMILY_2"/>
    <property type="match status" value="1"/>
</dbReference>
<proteinExistence type="predicted"/>